<dbReference type="EMBL" id="SMYO01000003">
    <property type="protein sequence ID" value="TDK63058.1"/>
    <property type="molecule type" value="Genomic_DNA"/>
</dbReference>
<reference evidence="3 4" key="1">
    <citation type="submission" date="2019-03" db="EMBL/GenBank/DDBJ databases">
        <title>Bacillus niacini sp. nov. a Nicotinate-Metabolizing Mesophile Isolated from Soil.</title>
        <authorList>
            <person name="Zhang G."/>
        </authorList>
    </citation>
    <scope>NUCLEOTIDE SEQUENCE [LARGE SCALE GENOMIC DNA]</scope>
    <source>
        <strain evidence="3 4">WN066</strain>
    </source>
</reference>
<dbReference type="RefSeq" id="WP_133333403.1">
    <property type="nucleotide sequence ID" value="NZ_JAVGVR010000001.1"/>
</dbReference>
<gene>
    <name evidence="3" type="ORF">E2K98_06270</name>
    <name evidence="2" type="ORF">RCG21_14330</name>
</gene>
<accession>A0A4R5VV52</accession>
<evidence type="ECO:0000313" key="5">
    <source>
        <dbReference type="Proteomes" id="UP001178888"/>
    </source>
</evidence>
<dbReference type="Proteomes" id="UP001178888">
    <property type="component" value="Unassembled WGS sequence"/>
</dbReference>
<feature type="compositionally biased region" description="Basic and acidic residues" evidence="1">
    <location>
        <begin position="81"/>
        <end position="95"/>
    </location>
</feature>
<organism evidence="3 4">
    <name type="scientific">Bacillus salipaludis</name>
    <dbReference type="NCBI Taxonomy" id="2547811"/>
    <lineage>
        <taxon>Bacteria</taxon>
        <taxon>Bacillati</taxon>
        <taxon>Bacillota</taxon>
        <taxon>Bacilli</taxon>
        <taxon>Bacillales</taxon>
        <taxon>Bacillaceae</taxon>
        <taxon>Bacillus</taxon>
    </lineage>
</organism>
<evidence type="ECO:0000313" key="2">
    <source>
        <dbReference type="EMBL" id="MDQ6597522.1"/>
    </source>
</evidence>
<comment type="caution">
    <text evidence="3">The sequence shown here is derived from an EMBL/GenBank/DDBJ whole genome shotgun (WGS) entry which is preliminary data.</text>
</comment>
<evidence type="ECO:0000313" key="4">
    <source>
        <dbReference type="Proteomes" id="UP000295132"/>
    </source>
</evidence>
<keyword evidence="5" id="KW-1185">Reference proteome</keyword>
<evidence type="ECO:0000256" key="1">
    <source>
        <dbReference type="SAM" id="MobiDB-lite"/>
    </source>
</evidence>
<dbReference type="Proteomes" id="UP000295132">
    <property type="component" value="Unassembled WGS sequence"/>
</dbReference>
<protein>
    <submittedName>
        <fullName evidence="3">DUF2642 domain-containing protein</fullName>
    </submittedName>
</protein>
<feature type="region of interest" description="Disordered" evidence="1">
    <location>
        <begin position="76"/>
        <end position="95"/>
    </location>
</feature>
<dbReference type="EMBL" id="JAVGVR010000001">
    <property type="protein sequence ID" value="MDQ6597522.1"/>
    <property type="molecule type" value="Genomic_DNA"/>
</dbReference>
<sequence>MTDLNFHQIAHELLKREVEVVTLQGSFNGRLKTVGSDVVILHSRGRGVPTDLTIRIEAIVAIYRVEMIPRGPFGFNPMEAQLEHDDEHEHHHESN</sequence>
<evidence type="ECO:0000313" key="3">
    <source>
        <dbReference type="EMBL" id="TDK63058.1"/>
    </source>
</evidence>
<reference evidence="2" key="2">
    <citation type="submission" date="2023-08" db="EMBL/GenBank/DDBJ databases">
        <title>Nitrogen cycling bacteria in agricultural field soils.</title>
        <authorList>
            <person name="Jang J."/>
        </authorList>
    </citation>
    <scope>NUCLEOTIDE SEQUENCE</scope>
    <source>
        <strain evidence="2">PS3-36</strain>
    </source>
</reference>
<proteinExistence type="predicted"/>
<dbReference type="AlphaFoldDB" id="A0A4R5VV52"/>
<name>A0A4R5VV52_9BACI</name>